<name>A0A8J3Z7X9_9ACTN</name>
<dbReference type="InterPro" id="IPR050832">
    <property type="entry name" value="Bact_Acetyltransf"/>
</dbReference>
<evidence type="ECO:0000256" key="2">
    <source>
        <dbReference type="ARBA" id="ARBA00023315"/>
    </source>
</evidence>
<evidence type="ECO:0000259" key="3">
    <source>
        <dbReference type="PROSITE" id="PS51186"/>
    </source>
</evidence>
<dbReference type="PROSITE" id="PS51186">
    <property type="entry name" value="GNAT"/>
    <property type="match status" value="1"/>
</dbReference>
<evidence type="ECO:0000313" key="5">
    <source>
        <dbReference type="Proteomes" id="UP000612585"/>
    </source>
</evidence>
<gene>
    <name evidence="4" type="ORF">Vau01_066200</name>
</gene>
<dbReference type="Proteomes" id="UP000612585">
    <property type="component" value="Unassembled WGS sequence"/>
</dbReference>
<evidence type="ECO:0000256" key="1">
    <source>
        <dbReference type="ARBA" id="ARBA00022679"/>
    </source>
</evidence>
<dbReference type="RefSeq" id="WP_204000783.1">
    <property type="nucleotide sequence ID" value="NZ_BOPG01000044.1"/>
</dbReference>
<sequence length="277" mass="30085">MLTVPVRLLGDTDAAEVRRLLDAAPYAGAQVAERVTSGRMAWWRHEARIFGYGRRLGSLCWVGANVVPVLASQPAAGAFAELVAGEPRGCSSIVGTADAVLEMWTRLAPTWGPAREVRGCQPLLVADCPAPGVRPDPDVRLVRSDEVHALYPASVAMYTEEVGVAPAADGDPSYYDRVLDLVRARRAYARFSNGRVVFKAEVAVVTRHTAQIQGVWTDPEFRGRGIATAGMAAVVDDVLRRIAPTVSLYVNDFNEPARQVYARCGFRQVDTFATVLF</sequence>
<dbReference type="GO" id="GO:0016747">
    <property type="term" value="F:acyltransferase activity, transferring groups other than amino-acyl groups"/>
    <property type="evidence" value="ECO:0007669"/>
    <property type="project" value="InterPro"/>
</dbReference>
<dbReference type="SUPFAM" id="SSF55729">
    <property type="entry name" value="Acyl-CoA N-acyltransferases (Nat)"/>
    <property type="match status" value="1"/>
</dbReference>
<dbReference type="InterPro" id="IPR025289">
    <property type="entry name" value="DUF4081"/>
</dbReference>
<dbReference type="PIRSF" id="PIRSF021603">
    <property type="entry name" value="UCP21603_acetyltransf"/>
    <property type="match status" value="1"/>
</dbReference>
<dbReference type="InterPro" id="IPR000182">
    <property type="entry name" value="GNAT_dom"/>
</dbReference>
<dbReference type="InterPro" id="IPR016181">
    <property type="entry name" value="Acyl_CoA_acyltransferase"/>
</dbReference>
<proteinExistence type="predicted"/>
<dbReference type="InterPro" id="IPR016794">
    <property type="entry name" value="UCP21603_acetyltransf"/>
</dbReference>
<dbReference type="EMBL" id="BOPG01000044">
    <property type="protein sequence ID" value="GIJ59104.1"/>
    <property type="molecule type" value="Genomic_DNA"/>
</dbReference>
<dbReference type="PANTHER" id="PTHR43877">
    <property type="entry name" value="AMINOALKYLPHOSPHONATE N-ACETYLTRANSFERASE-RELATED-RELATED"/>
    <property type="match status" value="1"/>
</dbReference>
<protein>
    <submittedName>
        <fullName evidence="4">N-acetyltransferase GCN5</fullName>
    </submittedName>
</protein>
<dbReference type="Gene3D" id="3.40.630.30">
    <property type="match status" value="1"/>
</dbReference>
<reference evidence="4" key="1">
    <citation type="submission" date="2021-01" db="EMBL/GenBank/DDBJ databases">
        <title>Whole genome shotgun sequence of Virgisporangium aurantiacum NBRC 16421.</title>
        <authorList>
            <person name="Komaki H."/>
            <person name="Tamura T."/>
        </authorList>
    </citation>
    <scope>NUCLEOTIDE SEQUENCE</scope>
    <source>
        <strain evidence="4">NBRC 16421</strain>
    </source>
</reference>
<keyword evidence="5" id="KW-1185">Reference proteome</keyword>
<accession>A0A8J3Z7X9</accession>
<dbReference type="Pfam" id="PF00583">
    <property type="entry name" value="Acetyltransf_1"/>
    <property type="match status" value="1"/>
</dbReference>
<comment type="caution">
    <text evidence="4">The sequence shown here is derived from an EMBL/GenBank/DDBJ whole genome shotgun (WGS) entry which is preliminary data.</text>
</comment>
<dbReference type="Pfam" id="PF13312">
    <property type="entry name" value="DUF4081"/>
    <property type="match status" value="1"/>
</dbReference>
<keyword evidence="2" id="KW-0012">Acyltransferase</keyword>
<evidence type="ECO:0000313" key="4">
    <source>
        <dbReference type="EMBL" id="GIJ59104.1"/>
    </source>
</evidence>
<feature type="domain" description="N-acetyltransferase" evidence="3">
    <location>
        <begin position="137"/>
        <end position="277"/>
    </location>
</feature>
<dbReference type="AlphaFoldDB" id="A0A8J3Z7X9"/>
<keyword evidence="1" id="KW-0808">Transferase</keyword>
<dbReference type="CDD" id="cd04301">
    <property type="entry name" value="NAT_SF"/>
    <property type="match status" value="1"/>
</dbReference>
<organism evidence="4 5">
    <name type="scientific">Virgisporangium aurantiacum</name>
    <dbReference type="NCBI Taxonomy" id="175570"/>
    <lineage>
        <taxon>Bacteria</taxon>
        <taxon>Bacillati</taxon>
        <taxon>Actinomycetota</taxon>
        <taxon>Actinomycetes</taxon>
        <taxon>Micromonosporales</taxon>
        <taxon>Micromonosporaceae</taxon>
        <taxon>Virgisporangium</taxon>
    </lineage>
</organism>